<evidence type="ECO:0000313" key="2">
    <source>
        <dbReference type="Proteomes" id="UP000254209"/>
    </source>
</evidence>
<dbReference type="AlphaFoldDB" id="A0A376BP44"/>
<protein>
    <submittedName>
        <fullName evidence="1">Uncharacterized protein</fullName>
    </submittedName>
</protein>
<proteinExistence type="predicted"/>
<evidence type="ECO:0000313" key="1">
    <source>
        <dbReference type="EMBL" id="SSY70984.1"/>
    </source>
</evidence>
<accession>A0A376BP44</accession>
<reference evidence="1 2" key="1">
    <citation type="submission" date="2018-06" db="EMBL/GenBank/DDBJ databases">
        <authorList>
            <consortium name="Pathogen Informatics"/>
            <person name="Doyle S."/>
        </authorList>
    </citation>
    <scope>NUCLEOTIDE SEQUENCE [LARGE SCALE GENOMIC DNA]</scope>
    <source>
        <strain evidence="1 2">NCTC10283</strain>
    </source>
</reference>
<dbReference type="RefSeq" id="WP_147293687.1">
    <property type="nucleotide sequence ID" value="NZ_CP091519.2"/>
</dbReference>
<dbReference type="EMBL" id="UFSO01000002">
    <property type="protein sequence ID" value="SSY70984.1"/>
    <property type="molecule type" value="Genomic_DNA"/>
</dbReference>
<keyword evidence="2" id="KW-1185">Reference proteome</keyword>
<dbReference type="OrthoDB" id="8611408at2"/>
<dbReference type="STRING" id="1120980.GCA_000745955_01800"/>
<name>A0A376BP44_9NEIS</name>
<gene>
    <name evidence="1" type="ORF">NCTC10283_01110</name>
</gene>
<sequence length="700" mass="81026">MPTDFLAQYQPNATTTLALWYIQHFEKQGTWQKDFAFEKKLRDCQLDYTLGSLKRIDELLAQIRRLKPNPDTFFQHANHQVFLFTVAFYCGEVRGRLFQAAPVWYTWQEFTHQDADLIAQYPHSLDYQFVCALPDSAPFFPIQVILSRLFDDEPAQTLHAAVVGLQAACADDEVLPDTPPHNLRINMHEQLTHTPIEFLPYLQMLPPTSLYGDDLMAQIRALPTLYTKGRVVWAALVNADNRLLEYGETGASRAQIIYDPTGRTSVAQLDGFAEQFYQYQQDNPSLPNDKNELFTPVPSEISHMPLLAGSLWVWRPHLPNGMLTLPVFPILIADNVNAATVLPAKYWSDTAWYAKWLQQQAELNEQQSKEPRSSQETTYAFEHLLRQQPDFWINFHELMSPQAESLPDLGTQPRHHPVVPHESDQRFIQLCRADAMMTYPRVRERRPSMRKVFECAKQIQQHDTSETFENDVQMYAKLRLLDWQNLLAEVAEPYPKARPLPKVAAVLQRDKLGAAHVAKLVDFLQEQRFAHQNTTAMLYLSYLYYSGKLVPQFILEAEGSLKQAYALGDYRATKWLAEMLLLAPERTAALLADEVDNQALELEQAYRAAKAAGTFDYDEDEFIKQKQLFIYDPFAQLEWVRRLLYRATEQGHPSAKQRLHELIAEDRLPETASEMRFTDVNEWLMAHFNYQPDDFKLIYD</sequence>
<dbReference type="Proteomes" id="UP000254209">
    <property type="component" value="Unassembled WGS sequence"/>
</dbReference>
<organism evidence="1 2">
    <name type="scientific">Alysiella crassa</name>
    <dbReference type="NCBI Taxonomy" id="153491"/>
    <lineage>
        <taxon>Bacteria</taxon>
        <taxon>Pseudomonadati</taxon>
        <taxon>Pseudomonadota</taxon>
        <taxon>Betaproteobacteria</taxon>
        <taxon>Neisseriales</taxon>
        <taxon>Neisseriaceae</taxon>
        <taxon>Alysiella</taxon>
    </lineage>
</organism>